<keyword evidence="1" id="KW-0472">Membrane</keyword>
<sequence>MIGIIVFTVFLIFVVLSTQTLLFHPRPRKDILTTSYSSNRDFWLKNGNSKLLIMLHGMYSSPATFEHFAQLAHRQHWDVYAPVLPNSSNSVDELKNQPAFLWEDSLRVAFQKIIVSTENYKDIVLCGHSQGGSIALTLAPSLVFLKAVAVVAAPMYLIGPQHSWLRNIGIFLSGFLYFLLPKHGMDTPVRYQKERAFVEDTFGSEGFYYGLTLHSMNLGLAKTRKRLNLIKQPLFLAYEKGDRITNFNDFLLIKRKVASSFIREIVFDTPRSEDPYSKRHKLFSYKPIKDKLFYELEAFLREIDEF</sequence>
<feature type="transmembrane region" description="Helical" evidence="1">
    <location>
        <begin position="6"/>
        <end position="23"/>
    </location>
</feature>
<dbReference type="InterPro" id="IPR000073">
    <property type="entry name" value="AB_hydrolase_1"/>
</dbReference>
<dbReference type="Gene3D" id="3.40.50.1820">
    <property type="entry name" value="alpha/beta hydrolase"/>
    <property type="match status" value="1"/>
</dbReference>
<feature type="transmembrane region" description="Helical" evidence="1">
    <location>
        <begin position="134"/>
        <end position="158"/>
    </location>
</feature>
<dbReference type="EMBL" id="FOKY01000001">
    <property type="protein sequence ID" value="SFB71120.1"/>
    <property type="molecule type" value="Genomic_DNA"/>
</dbReference>
<dbReference type="STRING" id="34097.SAMN02745150_00403"/>
<dbReference type="OrthoDB" id="9112061at2"/>
<keyword evidence="1" id="KW-0812">Transmembrane</keyword>
<feature type="transmembrane region" description="Helical" evidence="1">
    <location>
        <begin position="164"/>
        <end position="180"/>
    </location>
</feature>
<feature type="domain" description="AB hydrolase-1" evidence="2">
    <location>
        <begin position="52"/>
        <end position="201"/>
    </location>
</feature>
<organism evidence="3 4">
    <name type="scientific">Brevinema andersonii</name>
    <dbReference type="NCBI Taxonomy" id="34097"/>
    <lineage>
        <taxon>Bacteria</taxon>
        <taxon>Pseudomonadati</taxon>
        <taxon>Spirochaetota</taxon>
        <taxon>Spirochaetia</taxon>
        <taxon>Brevinematales</taxon>
        <taxon>Brevinemataceae</taxon>
        <taxon>Brevinema</taxon>
    </lineage>
</organism>
<keyword evidence="1" id="KW-1133">Transmembrane helix</keyword>
<dbReference type="SUPFAM" id="SSF53474">
    <property type="entry name" value="alpha/beta-Hydrolases"/>
    <property type="match status" value="1"/>
</dbReference>
<dbReference type="Proteomes" id="UP000240042">
    <property type="component" value="Unassembled WGS sequence"/>
</dbReference>
<dbReference type="InterPro" id="IPR029058">
    <property type="entry name" value="AB_hydrolase_fold"/>
</dbReference>
<accession>A0A1I1DEB5</accession>
<dbReference type="Pfam" id="PF12697">
    <property type="entry name" value="Abhydrolase_6"/>
    <property type="match status" value="1"/>
</dbReference>
<name>A0A1I1DEB5_BREAD</name>
<evidence type="ECO:0000313" key="4">
    <source>
        <dbReference type="Proteomes" id="UP000240042"/>
    </source>
</evidence>
<keyword evidence="4" id="KW-1185">Reference proteome</keyword>
<gene>
    <name evidence="3" type="ORF">SAMN02745150_00403</name>
</gene>
<reference evidence="4" key="1">
    <citation type="submission" date="2016-10" db="EMBL/GenBank/DDBJ databases">
        <authorList>
            <person name="Varghese N."/>
            <person name="Submissions S."/>
        </authorList>
    </citation>
    <scope>NUCLEOTIDE SEQUENCE [LARGE SCALE GENOMIC DNA]</scope>
    <source>
        <strain evidence="4">ATCC 43811</strain>
    </source>
</reference>
<evidence type="ECO:0000313" key="3">
    <source>
        <dbReference type="EMBL" id="SFB71120.1"/>
    </source>
</evidence>
<evidence type="ECO:0000259" key="2">
    <source>
        <dbReference type="Pfam" id="PF12697"/>
    </source>
</evidence>
<protein>
    <submittedName>
        <fullName evidence="3">Esterase/lipase</fullName>
    </submittedName>
</protein>
<dbReference type="RefSeq" id="WP_092317916.1">
    <property type="nucleotide sequence ID" value="NZ_FOKY01000001.1"/>
</dbReference>
<evidence type="ECO:0000256" key="1">
    <source>
        <dbReference type="SAM" id="Phobius"/>
    </source>
</evidence>
<proteinExistence type="predicted"/>
<dbReference type="AlphaFoldDB" id="A0A1I1DEB5"/>